<name>A0AAE3VLY4_9HYPH</name>
<dbReference type="GO" id="GO:0055085">
    <property type="term" value="P:transmembrane transport"/>
    <property type="evidence" value="ECO:0007669"/>
    <property type="project" value="InterPro"/>
</dbReference>
<dbReference type="GO" id="GO:0030288">
    <property type="term" value="C:outer membrane-bounded periplasmic space"/>
    <property type="evidence" value="ECO:0007669"/>
    <property type="project" value="InterPro"/>
</dbReference>
<feature type="signal peptide" evidence="4">
    <location>
        <begin position="1"/>
        <end position="31"/>
    </location>
</feature>
<gene>
    <name evidence="5" type="ORF">J2S73_000913</name>
</gene>
<evidence type="ECO:0000256" key="3">
    <source>
        <dbReference type="ARBA" id="ARBA00022729"/>
    </source>
</evidence>
<dbReference type="Pfam" id="PF03480">
    <property type="entry name" value="DctP"/>
    <property type="match status" value="1"/>
</dbReference>
<dbReference type="InterPro" id="IPR004682">
    <property type="entry name" value="TRAP_DctP"/>
</dbReference>
<dbReference type="AlphaFoldDB" id="A0AAE3VLY4"/>
<comment type="caution">
    <text evidence="5">The sequence shown here is derived from an EMBL/GenBank/DDBJ whole genome shotgun (WGS) entry which is preliminary data.</text>
</comment>
<evidence type="ECO:0000256" key="2">
    <source>
        <dbReference type="ARBA" id="ARBA00022448"/>
    </source>
</evidence>
<feature type="chain" id="PRO_5041924859" evidence="4">
    <location>
        <begin position="32"/>
        <end position="340"/>
    </location>
</feature>
<dbReference type="CDD" id="cd13603">
    <property type="entry name" value="PBP2_TRAP_Siap_TeaA_like"/>
    <property type="match status" value="1"/>
</dbReference>
<dbReference type="InterPro" id="IPR038404">
    <property type="entry name" value="TRAP_DctP_sf"/>
</dbReference>
<dbReference type="NCBIfam" id="NF037995">
    <property type="entry name" value="TRAP_S1"/>
    <property type="match status" value="1"/>
</dbReference>
<dbReference type="Gene3D" id="3.40.190.170">
    <property type="entry name" value="Bacterial extracellular solute-binding protein, family 7"/>
    <property type="match status" value="1"/>
</dbReference>
<dbReference type="InterPro" id="IPR018389">
    <property type="entry name" value="DctP_fam"/>
</dbReference>
<dbReference type="PANTHER" id="PTHR33376:SF7">
    <property type="entry name" value="C4-DICARBOXYLATE-BINDING PROTEIN DCTB"/>
    <property type="match status" value="1"/>
</dbReference>
<dbReference type="Proteomes" id="UP001229244">
    <property type="component" value="Unassembled WGS sequence"/>
</dbReference>
<proteinExistence type="inferred from homology"/>
<evidence type="ECO:0000256" key="4">
    <source>
        <dbReference type="SAM" id="SignalP"/>
    </source>
</evidence>
<protein>
    <submittedName>
        <fullName evidence="5">C4-dicarboxylate-binding protein DctP</fullName>
    </submittedName>
</protein>
<dbReference type="PIRSF" id="PIRSF006470">
    <property type="entry name" value="DctB"/>
    <property type="match status" value="1"/>
</dbReference>
<dbReference type="RefSeq" id="WP_306884253.1">
    <property type="nucleotide sequence ID" value="NZ_JAUSUL010000001.1"/>
</dbReference>
<dbReference type="EMBL" id="JAUSUL010000001">
    <property type="protein sequence ID" value="MDQ0314476.1"/>
    <property type="molecule type" value="Genomic_DNA"/>
</dbReference>
<dbReference type="PANTHER" id="PTHR33376">
    <property type="match status" value="1"/>
</dbReference>
<reference evidence="5" key="1">
    <citation type="submission" date="2023-07" db="EMBL/GenBank/DDBJ databases">
        <title>Genomic Encyclopedia of Type Strains, Phase IV (KMG-IV): sequencing the most valuable type-strain genomes for metagenomic binning, comparative biology and taxonomic classification.</title>
        <authorList>
            <person name="Goeker M."/>
        </authorList>
    </citation>
    <scope>NUCLEOTIDE SEQUENCE</scope>
    <source>
        <strain evidence="5">DSM 21202</strain>
    </source>
</reference>
<keyword evidence="3 4" id="KW-0732">Signal</keyword>
<accession>A0AAE3VLY4</accession>
<evidence type="ECO:0000313" key="5">
    <source>
        <dbReference type="EMBL" id="MDQ0314476.1"/>
    </source>
</evidence>
<sequence>MILTVFANARGVAPAGLALAAALMASTSVQAQEVLKFHHDLPEDSAQHMGAVRFEELVEERTNGAIDVQIFANNALGDDVEVAQQMQFGAVQAAPIPTAKLSNFAPSLQLIDLPFLFPSPEVTYEFLDSDVGMEVLSDLEDSGFVGAMFWESGFKQLTCNHEVTGPGDLDGRKARVMESPLLIAQFEELGATAIPIAFSETYSALQQGVVECQENPIVSILKMKFYEVQDYMMLSNHGYLGTAMIFSKVWFDGLDEDTQTILLEAAREAGAYQREKSAELQEGYLKEIADAGTTTIVELTPEQIATFSEAMKPVHAQFADKIGADLLERSYTKLDELSAQ</sequence>
<evidence type="ECO:0000313" key="6">
    <source>
        <dbReference type="Proteomes" id="UP001229244"/>
    </source>
</evidence>
<keyword evidence="6" id="KW-1185">Reference proteome</keyword>
<comment type="similarity">
    <text evidence="1">Belongs to the bacterial solute-binding protein 7 family.</text>
</comment>
<dbReference type="NCBIfam" id="TIGR00787">
    <property type="entry name" value="dctP"/>
    <property type="match status" value="1"/>
</dbReference>
<organism evidence="5 6">
    <name type="scientific">Amorphus orientalis</name>
    <dbReference type="NCBI Taxonomy" id="649198"/>
    <lineage>
        <taxon>Bacteria</taxon>
        <taxon>Pseudomonadati</taxon>
        <taxon>Pseudomonadota</taxon>
        <taxon>Alphaproteobacteria</taxon>
        <taxon>Hyphomicrobiales</taxon>
        <taxon>Amorphaceae</taxon>
        <taxon>Amorphus</taxon>
    </lineage>
</organism>
<evidence type="ECO:0000256" key="1">
    <source>
        <dbReference type="ARBA" id="ARBA00009023"/>
    </source>
</evidence>
<keyword evidence="2" id="KW-0813">Transport</keyword>